<keyword evidence="8" id="KW-1185">Reference proteome</keyword>
<dbReference type="Gene3D" id="3.30.390.30">
    <property type="match status" value="1"/>
</dbReference>
<dbReference type="SUPFAM" id="SSF55424">
    <property type="entry name" value="FAD/NAD-linked reductases, dimerisation (C-terminal) domain"/>
    <property type="match status" value="1"/>
</dbReference>
<dbReference type="Proteomes" id="UP001499979">
    <property type="component" value="Unassembled WGS sequence"/>
</dbReference>
<dbReference type="RefSeq" id="WP_343907767.1">
    <property type="nucleotide sequence ID" value="NZ_BAAAJE010000010.1"/>
</dbReference>
<dbReference type="InterPro" id="IPR036188">
    <property type="entry name" value="FAD/NAD-bd_sf"/>
</dbReference>
<dbReference type="Pfam" id="PF02852">
    <property type="entry name" value="Pyr_redox_dim"/>
    <property type="match status" value="1"/>
</dbReference>
<dbReference type="PANTHER" id="PTHR43014">
    <property type="entry name" value="MERCURIC REDUCTASE"/>
    <property type="match status" value="1"/>
</dbReference>
<dbReference type="InterPro" id="IPR016156">
    <property type="entry name" value="FAD/NAD-linked_Rdtase_dimer_sf"/>
</dbReference>
<evidence type="ECO:0000259" key="5">
    <source>
        <dbReference type="Pfam" id="PF02852"/>
    </source>
</evidence>
<evidence type="ECO:0000256" key="3">
    <source>
        <dbReference type="ARBA" id="ARBA00022630"/>
    </source>
</evidence>
<keyword evidence="4" id="KW-0274">FAD</keyword>
<gene>
    <name evidence="7" type="ORF">GCM10009606_23920</name>
</gene>
<feature type="domain" description="FAD/NAD(P)-binding" evidence="6">
    <location>
        <begin position="7"/>
        <end position="322"/>
    </location>
</feature>
<evidence type="ECO:0000313" key="8">
    <source>
        <dbReference type="Proteomes" id="UP001499979"/>
    </source>
</evidence>
<reference evidence="7 8" key="1">
    <citation type="journal article" date="2019" name="Int. J. Syst. Evol. Microbiol.">
        <title>The Global Catalogue of Microorganisms (GCM) 10K type strain sequencing project: providing services to taxonomists for standard genome sequencing and annotation.</title>
        <authorList>
            <consortium name="The Broad Institute Genomics Platform"/>
            <consortium name="The Broad Institute Genome Sequencing Center for Infectious Disease"/>
            <person name="Wu L."/>
            <person name="Ma J."/>
        </authorList>
    </citation>
    <scope>NUCLEOTIDE SEQUENCE [LARGE SCALE GENOMIC DNA]</scope>
    <source>
        <strain evidence="7 8">JCM 11813</strain>
    </source>
</reference>
<organism evidence="7 8">
    <name type="scientific">Nocardioides aquiterrae</name>
    <dbReference type="NCBI Taxonomy" id="203799"/>
    <lineage>
        <taxon>Bacteria</taxon>
        <taxon>Bacillati</taxon>
        <taxon>Actinomycetota</taxon>
        <taxon>Actinomycetes</taxon>
        <taxon>Propionibacteriales</taxon>
        <taxon>Nocardioidaceae</taxon>
        <taxon>Nocardioides</taxon>
    </lineage>
</organism>
<evidence type="ECO:0000256" key="4">
    <source>
        <dbReference type="ARBA" id="ARBA00022827"/>
    </source>
</evidence>
<comment type="similarity">
    <text evidence="2">Belongs to the class-I pyridine nucleotide-disulfide oxidoreductase family.</text>
</comment>
<proteinExistence type="inferred from homology"/>
<dbReference type="InterPro" id="IPR001100">
    <property type="entry name" value="Pyr_nuc-diS_OxRdtase"/>
</dbReference>
<evidence type="ECO:0000256" key="2">
    <source>
        <dbReference type="ARBA" id="ARBA00007532"/>
    </source>
</evidence>
<dbReference type="PRINTS" id="PR00411">
    <property type="entry name" value="PNDRDTASEI"/>
</dbReference>
<evidence type="ECO:0000256" key="1">
    <source>
        <dbReference type="ARBA" id="ARBA00001974"/>
    </source>
</evidence>
<dbReference type="SUPFAM" id="SSF51905">
    <property type="entry name" value="FAD/NAD(P)-binding domain"/>
    <property type="match status" value="1"/>
</dbReference>
<name>A0ABN1UGB9_9ACTN</name>
<dbReference type="InterPro" id="IPR023753">
    <property type="entry name" value="FAD/NAD-binding_dom"/>
</dbReference>
<dbReference type="InterPro" id="IPR004099">
    <property type="entry name" value="Pyr_nucl-diS_OxRdtase_dimer"/>
</dbReference>
<dbReference type="PRINTS" id="PR00368">
    <property type="entry name" value="FADPNR"/>
</dbReference>
<dbReference type="Pfam" id="PF07992">
    <property type="entry name" value="Pyr_redox_2"/>
    <property type="match status" value="1"/>
</dbReference>
<evidence type="ECO:0000259" key="6">
    <source>
        <dbReference type="Pfam" id="PF07992"/>
    </source>
</evidence>
<accession>A0ABN1UGB9</accession>
<protein>
    <submittedName>
        <fullName evidence="7">NAD(P)/FAD-dependent oxidoreductase</fullName>
    </submittedName>
</protein>
<comment type="caution">
    <text evidence="7">The sequence shown here is derived from an EMBL/GenBank/DDBJ whole genome shotgun (WGS) entry which is preliminary data.</text>
</comment>
<comment type="cofactor">
    <cofactor evidence="1">
        <name>FAD</name>
        <dbReference type="ChEBI" id="CHEBI:57692"/>
    </cofactor>
</comment>
<evidence type="ECO:0000313" key="7">
    <source>
        <dbReference type="EMBL" id="GAA1143742.1"/>
    </source>
</evidence>
<dbReference type="EMBL" id="BAAAJE010000010">
    <property type="protein sequence ID" value="GAA1143742.1"/>
    <property type="molecule type" value="Genomic_DNA"/>
</dbReference>
<dbReference type="Gene3D" id="3.50.50.60">
    <property type="entry name" value="FAD/NAD(P)-binding domain"/>
    <property type="match status" value="2"/>
</dbReference>
<keyword evidence="3" id="KW-0285">Flavoprotein</keyword>
<dbReference type="PIRSF" id="PIRSF000350">
    <property type="entry name" value="Mercury_reductase_MerA"/>
    <property type="match status" value="1"/>
</dbReference>
<sequence length="458" mass="47953">MSAHEVDLVVIGTGPGGEALASGAASAGLEVVVVEKHLVGGECPYYGCIPTKMMVRGSDAVAEVRRAPQVAGEATITPAWSVVARRIDEDATTHWDDTIAVERLQKAGATVHHGVARLAGVGRVVVETAAGETLEYAARRGVVLNPGTRPAVPPVEGLADTPYWTNRDAVRLTELPGSLVVIGGGPIGVELAQVFARFGVRVTVVQNGPRLLTVNEPEAGELLERVFVEEGIRVLTDAELRHAAYADGAFTLELASGERLTADKVLVAAGRVPNLDDLGLETVGLDPHARTLEVDEWLRAGERLWAIGDVTGHGAFTHVSMYQQAVALRDILGQGGEPARYHAVPHVTFTDPEVGGVGMTEQQARDAGLSVRTGSTDLARSSRGFTHGPGGHGLVKVVEDADRGVLVGATAMGPAGGEILGLLALAVHAEVPVATLRSMIYAYPTFHRAIESALADLS</sequence>
<feature type="domain" description="Pyridine nucleotide-disulphide oxidoreductase dimerisation" evidence="5">
    <location>
        <begin position="344"/>
        <end position="453"/>
    </location>
</feature>